<accession>A0A0D1XDJ0</accession>
<evidence type="ECO:0000256" key="1">
    <source>
        <dbReference type="SAM" id="MobiDB-lite"/>
    </source>
</evidence>
<dbReference type="Proteomes" id="UP000053599">
    <property type="component" value="Unassembled WGS sequence"/>
</dbReference>
<dbReference type="AlphaFoldDB" id="A0A0D1XDJ0"/>
<dbReference type="PANTHER" id="PTHR42030">
    <property type="entry name" value="DRBM DOMAIN-CONTAINING PROTEIN"/>
    <property type="match status" value="1"/>
</dbReference>
<gene>
    <name evidence="2" type="ORF">PV11_01617</name>
</gene>
<dbReference type="SUPFAM" id="SSF54768">
    <property type="entry name" value="dsRNA-binding domain-like"/>
    <property type="match status" value="1"/>
</dbReference>
<sequence>MATKTHATWQEELAAECRKLRLPTPNFNIVSDRRGEQPLCHHVQTSDEFMEYPGLTCHYVPGGRTAWSATVTIQGQNLAARYWYDGQYINNAKEDAAEVACTKLRNPSITSSRSDSYRTPVGHSQGGWHR</sequence>
<dbReference type="PANTHER" id="PTHR42030:SF1">
    <property type="entry name" value="DRBM DOMAIN-CONTAINING PROTEIN"/>
    <property type="match status" value="1"/>
</dbReference>
<evidence type="ECO:0000313" key="2">
    <source>
        <dbReference type="EMBL" id="KIV85971.1"/>
    </source>
</evidence>
<proteinExistence type="predicted"/>
<organism evidence="2 3">
    <name type="scientific">Exophiala sideris</name>
    <dbReference type="NCBI Taxonomy" id="1016849"/>
    <lineage>
        <taxon>Eukaryota</taxon>
        <taxon>Fungi</taxon>
        <taxon>Dikarya</taxon>
        <taxon>Ascomycota</taxon>
        <taxon>Pezizomycotina</taxon>
        <taxon>Eurotiomycetes</taxon>
        <taxon>Chaetothyriomycetidae</taxon>
        <taxon>Chaetothyriales</taxon>
        <taxon>Herpotrichiellaceae</taxon>
        <taxon>Exophiala</taxon>
    </lineage>
</organism>
<protein>
    <recommendedName>
        <fullName evidence="4">DRBM domain-containing protein</fullName>
    </recommendedName>
</protein>
<dbReference type="OrthoDB" id="5418749at2759"/>
<name>A0A0D1XDJ0_9EURO</name>
<reference evidence="2 3" key="1">
    <citation type="submission" date="2015-01" db="EMBL/GenBank/DDBJ databases">
        <title>The Genome Sequence of Exophiala sideris CBS121828.</title>
        <authorList>
            <consortium name="The Broad Institute Genomics Platform"/>
            <person name="Cuomo C."/>
            <person name="de Hoog S."/>
            <person name="Gorbushina A."/>
            <person name="Stielow B."/>
            <person name="Teixiera M."/>
            <person name="Abouelleil A."/>
            <person name="Chapman S.B."/>
            <person name="Priest M."/>
            <person name="Young S.K."/>
            <person name="Wortman J."/>
            <person name="Nusbaum C."/>
            <person name="Birren B."/>
        </authorList>
    </citation>
    <scope>NUCLEOTIDE SEQUENCE [LARGE SCALE GENOMIC DNA]</scope>
    <source>
        <strain evidence="2 3">CBS 121828</strain>
    </source>
</reference>
<evidence type="ECO:0000313" key="3">
    <source>
        <dbReference type="Proteomes" id="UP000053599"/>
    </source>
</evidence>
<feature type="region of interest" description="Disordered" evidence="1">
    <location>
        <begin position="108"/>
        <end position="130"/>
    </location>
</feature>
<evidence type="ECO:0008006" key="4">
    <source>
        <dbReference type="Google" id="ProtNLM"/>
    </source>
</evidence>
<dbReference type="HOGENOM" id="CLU_131085_1_0_1"/>
<dbReference type="EMBL" id="KN846951">
    <property type="protein sequence ID" value="KIV85971.1"/>
    <property type="molecule type" value="Genomic_DNA"/>
</dbReference>